<dbReference type="SUPFAM" id="SSF56112">
    <property type="entry name" value="Protein kinase-like (PK-like)"/>
    <property type="match status" value="1"/>
</dbReference>
<name>A0A6A5ZDM9_9PLEO</name>
<dbReference type="Proteomes" id="UP000799770">
    <property type="component" value="Unassembled WGS sequence"/>
</dbReference>
<organism evidence="3 4">
    <name type="scientific">Lophiotrema nucula</name>
    <dbReference type="NCBI Taxonomy" id="690887"/>
    <lineage>
        <taxon>Eukaryota</taxon>
        <taxon>Fungi</taxon>
        <taxon>Dikarya</taxon>
        <taxon>Ascomycota</taxon>
        <taxon>Pezizomycotina</taxon>
        <taxon>Dothideomycetes</taxon>
        <taxon>Pleosporomycetidae</taxon>
        <taxon>Pleosporales</taxon>
        <taxon>Lophiotremataceae</taxon>
        <taxon>Lophiotrema</taxon>
    </lineage>
</organism>
<comment type="similarity">
    <text evidence="1">Belongs to the protein kinase superfamily. ADCK protein kinase family.</text>
</comment>
<dbReference type="EMBL" id="ML977318">
    <property type="protein sequence ID" value="KAF2117562.1"/>
    <property type="molecule type" value="Genomic_DNA"/>
</dbReference>
<evidence type="ECO:0000313" key="3">
    <source>
        <dbReference type="EMBL" id="KAF2117562.1"/>
    </source>
</evidence>
<dbReference type="InterPro" id="IPR051130">
    <property type="entry name" value="Mito_struct-func_regulator"/>
</dbReference>
<dbReference type="GO" id="GO:0007005">
    <property type="term" value="P:mitochondrion organization"/>
    <property type="evidence" value="ECO:0007669"/>
    <property type="project" value="TreeGrafter"/>
</dbReference>
<dbReference type="CDD" id="cd13969">
    <property type="entry name" value="ADCK1-like"/>
    <property type="match status" value="1"/>
</dbReference>
<sequence>MMSSFPLLSPFLRRTTPWTCRACLRKQAAPLPPQRFTFATKAPTRPIPKNRRRRRIVVASGLGITAAVVTVTDDAKHAATAVQRSSRVASTLFVCIKDYRSTLKRGQDEDYQDQLKACHLRCAKRTLVTLEKNGSIFIKLGQHLSSLNYLLPSEWCDTFIPLQDKCPVSSFESIQEMVLKDTGHELSDYFESFEEQPIGAASLAQVHRAVTKDGQKVAVKVQHPALDEWSKLDLALTRFTFESLRYWFPEYDLTWLSEEMEVSLPQELDFALEGQNAIRARKYFAHVRDAPVIIPDVIWAKRRILVMEYVSGHRPDDLEYLDSHKIDRDEVSAALARIFNEMIFGTNAPLHCDPHGGNIAIRHNPSRPGKANFDVIMYDHGLYRDIPLPLRRSYAKLWLAVLDADEPRMRKYAYEVAGIGDEYFALFASAITGRDYTIVKQNVAAPRTKQEKDTISDSLTEGMLEQLIQLLGQVPRVLLLILKTNDLTRSLDENLHTRQGPARTFLILAQYASRTVYEEQLEAIAGSFLWPSNLFAFLHAWSTYMRVELRLSAYEKYLQLRALLGMEALI</sequence>
<dbReference type="OrthoDB" id="427480at2759"/>
<dbReference type="GO" id="GO:0005743">
    <property type="term" value="C:mitochondrial inner membrane"/>
    <property type="evidence" value="ECO:0007669"/>
    <property type="project" value="TreeGrafter"/>
</dbReference>
<feature type="domain" description="ABC1 atypical kinase-like" evidence="2">
    <location>
        <begin position="162"/>
        <end position="412"/>
    </location>
</feature>
<evidence type="ECO:0000256" key="1">
    <source>
        <dbReference type="ARBA" id="ARBA00009670"/>
    </source>
</evidence>
<keyword evidence="4" id="KW-1185">Reference proteome</keyword>
<dbReference type="InterPro" id="IPR011009">
    <property type="entry name" value="Kinase-like_dom_sf"/>
</dbReference>
<reference evidence="3" key="1">
    <citation type="journal article" date="2020" name="Stud. Mycol.">
        <title>101 Dothideomycetes genomes: a test case for predicting lifestyles and emergence of pathogens.</title>
        <authorList>
            <person name="Haridas S."/>
            <person name="Albert R."/>
            <person name="Binder M."/>
            <person name="Bloem J."/>
            <person name="Labutti K."/>
            <person name="Salamov A."/>
            <person name="Andreopoulos B."/>
            <person name="Baker S."/>
            <person name="Barry K."/>
            <person name="Bills G."/>
            <person name="Bluhm B."/>
            <person name="Cannon C."/>
            <person name="Castanera R."/>
            <person name="Culley D."/>
            <person name="Daum C."/>
            <person name="Ezra D."/>
            <person name="Gonzalez J."/>
            <person name="Henrissat B."/>
            <person name="Kuo A."/>
            <person name="Liang C."/>
            <person name="Lipzen A."/>
            <person name="Lutzoni F."/>
            <person name="Magnuson J."/>
            <person name="Mondo S."/>
            <person name="Nolan M."/>
            <person name="Ohm R."/>
            <person name="Pangilinan J."/>
            <person name="Park H.-J."/>
            <person name="Ramirez L."/>
            <person name="Alfaro M."/>
            <person name="Sun H."/>
            <person name="Tritt A."/>
            <person name="Yoshinaga Y."/>
            <person name="Zwiers L.-H."/>
            <person name="Turgeon B."/>
            <person name="Goodwin S."/>
            <person name="Spatafora J."/>
            <person name="Crous P."/>
            <person name="Grigoriev I."/>
        </authorList>
    </citation>
    <scope>NUCLEOTIDE SEQUENCE</scope>
    <source>
        <strain evidence="3">CBS 627.86</strain>
    </source>
</reference>
<dbReference type="PANTHER" id="PTHR43173:SF19">
    <property type="entry name" value="AARF DOMAIN-CONTAINING PROTEIN KINASE 1"/>
    <property type="match status" value="1"/>
</dbReference>
<accession>A0A6A5ZDM9</accession>
<protein>
    <submittedName>
        <fullName evidence="3">ABC1 family-domain-containing protein</fullName>
    </submittedName>
</protein>
<dbReference type="InterPro" id="IPR045307">
    <property type="entry name" value="ADCK1_dom"/>
</dbReference>
<dbReference type="AlphaFoldDB" id="A0A6A5ZDM9"/>
<dbReference type="InterPro" id="IPR004147">
    <property type="entry name" value="ABC1_dom"/>
</dbReference>
<gene>
    <name evidence="3" type="ORF">BDV96DRAFT_396580</name>
</gene>
<dbReference type="GO" id="GO:0055088">
    <property type="term" value="P:lipid homeostasis"/>
    <property type="evidence" value="ECO:0007669"/>
    <property type="project" value="TreeGrafter"/>
</dbReference>
<proteinExistence type="inferred from homology"/>
<evidence type="ECO:0000259" key="2">
    <source>
        <dbReference type="Pfam" id="PF03109"/>
    </source>
</evidence>
<dbReference type="PANTHER" id="PTHR43173">
    <property type="entry name" value="ABC1 FAMILY PROTEIN"/>
    <property type="match status" value="1"/>
</dbReference>
<evidence type="ECO:0000313" key="4">
    <source>
        <dbReference type="Proteomes" id="UP000799770"/>
    </source>
</evidence>
<dbReference type="Pfam" id="PF03109">
    <property type="entry name" value="ABC1"/>
    <property type="match status" value="1"/>
</dbReference>